<dbReference type="Pfam" id="PF00355">
    <property type="entry name" value="Rieske"/>
    <property type="match status" value="1"/>
</dbReference>
<dbReference type="Proteomes" id="UP000535937">
    <property type="component" value="Unassembled WGS sequence"/>
</dbReference>
<reference evidence="7 8" key="1">
    <citation type="submission" date="2020-08" db="EMBL/GenBank/DDBJ databases">
        <title>Genomic Encyclopedia of Type Strains, Phase III (KMG-III): the genomes of soil and plant-associated and newly described type strains.</title>
        <authorList>
            <person name="Whitman W."/>
        </authorList>
    </citation>
    <scope>NUCLEOTIDE SEQUENCE [LARGE SCALE GENOMIC DNA]</scope>
    <source>
        <strain evidence="7 8">CECT 8799</strain>
    </source>
</reference>
<keyword evidence="8" id="KW-1185">Reference proteome</keyword>
<keyword evidence="7" id="KW-0489">Methyltransferase</keyword>
<dbReference type="EC" id="1.14.13.82" evidence="7"/>
<dbReference type="Gene3D" id="2.102.10.10">
    <property type="entry name" value="Rieske [2Fe-2S] iron-sulphur domain"/>
    <property type="match status" value="1"/>
</dbReference>
<dbReference type="GO" id="GO:0018489">
    <property type="term" value="F:vanillate monooxygenase activity"/>
    <property type="evidence" value="ECO:0007669"/>
    <property type="project" value="UniProtKB-EC"/>
</dbReference>
<dbReference type="SUPFAM" id="SSF55961">
    <property type="entry name" value="Bet v1-like"/>
    <property type="match status" value="1"/>
</dbReference>
<dbReference type="GO" id="GO:0008168">
    <property type="term" value="F:methyltransferase activity"/>
    <property type="evidence" value="ECO:0007669"/>
    <property type="project" value="UniProtKB-KW"/>
</dbReference>
<keyword evidence="7" id="KW-0503">Monooxygenase</keyword>
<evidence type="ECO:0000256" key="5">
    <source>
        <dbReference type="ARBA" id="ARBA00023014"/>
    </source>
</evidence>
<evidence type="ECO:0000256" key="3">
    <source>
        <dbReference type="ARBA" id="ARBA00023002"/>
    </source>
</evidence>
<dbReference type="GO" id="GO:0032259">
    <property type="term" value="P:methylation"/>
    <property type="evidence" value="ECO:0007669"/>
    <property type="project" value="UniProtKB-KW"/>
</dbReference>
<dbReference type="Gene3D" id="3.90.380.10">
    <property type="entry name" value="Naphthalene 1,2-dioxygenase Alpha Subunit, Chain A, domain 1"/>
    <property type="match status" value="1"/>
</dbReference>
<name>A0A7W4W8J5_9GAMM</name>
<organism evidence="7 8">
    <name type="scientific">Microbulbifer rhizosphaerae</name>
    <dbReference type="NCBI Taxonomy" id="1562603"/>
    <lineage>
        <taxon>Bacteria</taxon>
        <taxon>Pseudomonadati</taxon>
        <taxon>Pseudomonadota</taxon>
        <taxon>Gammaproteobacteria</taxon>
        <taxon>Cellvibrionales</taxon>
        <taxon>Microbulbiferaceae</taxon>
        <taxon>Microbulbifer</taxon>
    </lineage>
</organism>
<evidence type="ECO:0000256" key="2">
    <source>
        <dbReference type="ARBA" id="ARBA00022723"/>
    </source>
</evidence>
<dbReference type="InterPro" id="IPR044043">
    <property type="entry name" value="VanA_C_cat"/>
</dbReference>
<dbReference type="GO" id="GO:0046872">
    <property type="term" value="F:metal ion binding"/>
    <property type="evidence" value="ECO:0007669"/>
    <property type="project" value="UniProtKB-KW"/>
</dbReference>
<dbReference type="CDD" id="cd08878">
    <property type="entry name" value="RHO_alpha_C_DMO-like"/>
    <property type="match status" value="1"/>
</dbReference>
<evidence type="ECO:0000313" key="7">
    <source>
        <dbReference type="EMBL" id="MBB3059690.1"/>
    </source>
</evidence>
<keyword evidence="7" id="KW-0808">Transferase</keyword>
<dbReference type="AlphaFoldDB" id="A0A7W4W8J5"/>
<dbReference type="GO" id="GO:0051537">
    <property type="term" value="F:2 iron, 2 sulfur cluster binding"/>
    <property type="evidence" value="ECO:0007669"/>
    <property type="project" value="UniProtKB-KW"/>
</dbReference>
<dbReference type="InterPro" id="IPR036922">
    <property type="entry name" value="Rieske_2Fe-2S_sf"/>
</dbReference>
<feature type="domain" description="Rieske" evidence="6">
    <location>
        <begin position="8"/>
        <end position="110"/>
    </location>
</feature>
<dbReference type="EMBL" id="JACHWZ010000002">
    <property type="protein sequence ID" value="MBB3059690.1"/>
    <property type="molecule type" value="Genomic_DNA"/>
</dbReference>
<protein>
    <submittedName>
        <fullName evidence="7">Vanillate O-demethylase monooxygenase subunit</fullName>
        <ecNumber evidence="7">1.14.13.82</ecNumber>
    </submittedName>
</protein>
<dbReference type="PROSITE" id="PS51296">
    <property type="entry name" value="RIESKE"/>
    <property type="match status" value="1"/>
</dbReference>
<evidence type="ECO:0000256" key="1">
    <source>
        <dbReference type="ARBA" id="ARBA00022714"/>
    </source>
</evidence>
<sequence>MSYLKNAWYLAAWDYEVRDKPLGRVIAERPIVIFRQSNGELCAIGDRCPHRFAPLHMGKVVDDVIECPYHGLRFGADGQCVHNPHGNGKIARAARVPEYSVRERHRGVWVWLGDKDQADTSLIPDYSIMDDTQGTGVVQDYMRAEANYQLLTDNILDLTHADYVHAGSLGNGSMTKTLPKVWEEGEAVFAHWWIVGEKAIPALARQLPDPEAPADQWLEVKWNAPGNMSLRVGATPAGRPREEGIDSTSFHIMTPETATTTHYFFANARQFRVDDPAIDQVLKEIIANQFLGEDKPILEAQQKMMGTTDLFSLKPVSLPQDVAAVRVRRKLEAMCAEENQ</sequence>
<dbReference type="Pfam" id="PF19112">
    <property type="entry name" value="VanA_C"/>
    <property type="match status" value="1"/>
</dbReference>
<accession>A0A7W4W8J5</accession>
<dbReference type="InterPro" id="IPR050584">
    <property type="entry name" value="Cholesterol_7-desaturase"/>
</dbReference>
<evidence type="ECO:0000313" key="8">
    <source>
        <dbReference type="Proteomes" id="UP000535937"/>
    </source>
</evidence>
<dbReference type="PANTHER" id="PTHR21266">
    <property type="entry name" value="IRON-SULFUR DOMAIN CONTAINING PROTEIN"/>
    <property type="match status" value="1"/>
</dbReference>
<keyword evidence="4" id="KW-0408">Iron</keyword>
<dbReference type="InterPro" id="IPR017941">
    <property type="entry name" value="Rieske_2Fe-2S"/>
</dbReference>
<comment type="caution">
    <text evidence="7">The sequence shown here is derived from an EMBL/GenBank/DDBJ whole genome shotgun (WGS) entry which is preliminary data.</text>
</comment>
<dbReference type="RefSeq" id="WP_183456355.1">
    <property type="nucleotide sequence ID" value="NZ_JACHWZ010000002.1"/>
</dbReference>
<dbReference type="PANTHER" id="PTHR21266:SF60">
    <property type="entry name" value="3-KETOSTEROID-9-ALPHA-MONOOXYGENASE, OXYGENASE COMPONENT"/>
    <property type="match status" value="1"/>
</dbReference>
<keyword evidence="5" id="KW-0411">Iron-sulfur</keyword>
<keyword evidence="3 7" id="KW-0560">Oxidoreductase</keyword>
<keyword evidence="1" id="KW-0001">2Fe-2S</keyword>
<gene>
    <name evidence="7" type="ORF">FHS09_000498</name>
</gene>
<dbReference type="SUPFAM" id="SSF50022">
    <property type="entry name" value="ISP domain"/>
    <property type="match status" value="1"/>
</dbReference>
<evidence type="ECO:0000259" key="6">
    <source>
        <dbReference type="PROSITE" id="PS51296"/>
    </source>
</evidence>
<keyword evidence="2" id="KW-0479">Metal-binding</keyword>
<evidence type="ECO:0000256" key="4">
    <source>
        <dbReference type="ARBA" id="ARBA00023004"/>
    </source>
</evidence>
<proteinExistence type="predicted"/>